<gene>
    <name evidence="5" type="primary">106082752</name>
</gene>
<keyword evidence="2 3" id="KW-0040">ANK repeat</keyword>
<feature type="repeat" description="ANK" evidence="3">
    <location>
        <begin position="415"/>
        <end position="441"/>
    </location>
</feature>
<dbReference type="PROSITE" id="PS50088">
    <property type="entry name" value="ANK_REPEAT"/>
    <property type="match status" value="1"/>
</dbReference>
<sequence>MNGHGAHNYNVHMWYWNEKKNQIVWEKEIAIQKKDIVKNVAYSFESPDGRELTNWMSGANEIKVMLQVQVDQSTYKSNAVGFKYRNNDAAGEEPQRKNPRHAAEANNQVSQATSEAAVSVVSGPADNQGSNYNANVPNVTSQPCYEYSNHTYPIAYQANGSSYQTSQTNNEAVSSSYSNANDGEALHMENTTGNLHATLSETNLQPMWVVNPNEIHSFTNANTNNYTQQPTEMDTNQAMCYLDSIATNQCFASGPTNANYNNQHVEQGWGKGYSTSDYWKSSGNEFETDGISDNEQIEETAYVSRDGISAEKPTSPEPVKKPQQKRDIDVATKKLKELETMGSDNNTLDEIITNEELLLAVYRKTKDSTTNKELVLRVHNKIQQNLLHRACFRNRANAIKPLVGMGFGLHEQDVEGRTPLHLALEYGHTECISELQLLMKKKNCTKYSEDVLRTMIKMFQVHDNYGRTVLHAAVRANNFDLFETMLTFGHHHVVDIARYEVLGTGKSVVHLIAEQNLLDWIPLVRKYIPRYLELENYAGNTVLDLQDLTMEMKKALTREGLKDAEIEQLSENLESLKTNSE</sequence>
<dbReference type="SMART" id="SM00248">
    <property type="entry name" value="ANK"/>
    <property type="match status" value="3"/>
</dbReference>
<dbReference type="PROSITE" id="PS50297">
    <property type="entry name" value="ANK_REP_REGION"/>
    <property type="match status" value="1"/>
</dbReference>
<dbReference type="OrthoDB" id="10252328at2759"/>
<dbReference type="SUPFAM" id="SSF48403">
    <property type="entry name" value="Ankyrin repeat"/>
    <property type="match status" value="1"/>
</dbReference>
<name>A0A1I8P5I9_STOCA</name>
<proteinExistence type="predicted"/>
<dbReference type="InterPro" id="IPR002110">
    <property type="entry name" value="Ankyrin_rpt"/>
</dbReference>
<evidence type="ECO:0000313" key="5">
    <source>
        <dbReference type="EnsemblMetazoa" id="SCAU004965-PA"/>
    </source>
</evidence>
<dbReference type="KEGG" id="scac:106082752"/>
<protein>
    <submittedName>
        <fullName evidence="5">Uncharacterized protein</fullName>
    </submittedName>
</protein>
<dbReference type="Gene3D" id="2.60.40.10">
    <property type="entry name" value="Immunoglobulins"/>
    <property type="match status" value="1"/>
</dbReference>
<dbReference type="Gene3D" id="1.25.40.20">
    <property type="entry name" value="Ankyrin repeat-containing domain"/>
    <property type="match status" value="1"/>
</dbReference>
<keyword evidence="1" id="KW-0677">Repeat</keyword>
<evidence type="ECO:0000256" key="3">
    <source>
        <dbReference type="PROSITE-ProRule" id="PRU00023"/>
    </source>
</evidence>
<keyword evidence="6" id="KW-1185">Reference proteome</keyword>
<feature type="compositionally biased region" description="Polar residues" evidence="4">
    <location>
        <begin position="105"/>
        <end position="115"/>
    </location>
</feature>
<evidence type="ECO:0000256" key="4">
    <source>
        <dbReference type="SAM" id="MobiDB-lite"/>
    </source>
</evidence>
<accession>A0A1I8P5I9</accession>
<dbReference type="PANTHER" id="PTHR24198:SF165">
    <property type="entry name" value="ANKYRIN REPEAT-CONTAINING PROTEIN-RELATED"/>
    <property type="match status" value="1"/>
</dbReference>
<dbReference type="STRING" id="35570.A0A1I8P5I9"/>
<dbReference type="AlphaFoldDB" id="A0A1I8P5I9"/>
<reference evidence="5" key="1">
    <citation type="submission" date="2020-05" db="UniProtKB">
        <authorList>
            <consortium name="EnsemblMetazoa"/>
        </authorList>
    </citation>
    <scope>IDENTIFICATION</scope>
    <source>
        <strain evidence="5">USDA</strain>
    </source>
</reference>
<dbReference type="InterPro" id="IPR013783">
    <property type="entry name" value="Ig-like_fold"/>
</dbReference>
<evidence type="ECO:0000256" key="1">
    <source>
        <dbReference type="ARBA" id="ARBA00022737"/>
    </source>
</evidence>
<dbReference type="PANTHER" id="PTHR24198">
    <property type="entry name" value="ANKYRIN REPEAT AND PROTEIN KINASE DOMAIN-CONTAINING PROTEIN"/>
    <property type="match status" value="1"/>
</dbReference>
<feature type="region of interest" description="Disordered" evidence="4">
    <location>
        <begin position="305"/>
        <end position="326"/>
    </location>
</feature>
<evidence type="ECO:0000256" key="2">
    <source>
        <dbReference type="ARBA" id="ARBA00023043"/>
    </source>
</evidence>
<dbReference type="Pfam" id="PF12796">
    <property type="entry name" value="Ank_2"/>
    <property type="match status" value="1"/>
</dbReference>
<dbReference type="InterPro" id="IPR036770">
    <property type="entry name" value="Ankyrin_rpt-contain_sf"/>
</dbReference>
<feature type="region of interest" description="Disordered" evidence="4">
    <location>
        <begin position="89"/>
        <end position="115"/>
    </location>
</feature>
<organism evidence="5 6">
    <name type="scientific">Stomoxys calcitrans</name>
    <name type="common">Stable fly</name>
    <name type="synonym">Conops calcitrans</name>
    <dbReference type="NCBI Taxonomy" id="35570"/>
    <lineage>
        <taxon>Eukaryota</taxon>
        <taxon>Metazoa</taxon>
        <taxon>Ecdysozoa</taxon>
        <taxon>Arthropoda</taxon>
        <taxon>Hexapoda</taxon>
        <taxon>Insecta</taxon>
        <taxon>Pterygota</taxon>
        <taxon>Neoptera</taxon>
        <taxon>Endopterygota</taxon>
        <taxon>Diptera</taxon>
        <taxon>Brachycera</taxon>
        <taxon>Muscomorpha</taxon>
        <taxon>Muscoidea</taxon>
        <taxon>Muscidae</taxon>
        <taxon>Stomoxys</taxon>
    </lineage>
</organism>
<dbReference type="EnsemblMetazoa" id="SCAU004965-RA">
    <property type="protein sequence ID" value="SCAU004965-PA"/>
    <property type="gene ID" value="SCAU004965"/>
</dbReference>
<dbReference type="Proteomes" id="UP000095300">
    <property type="component" value="Unassembled WGS sequence"/>
</dbReference>
<dbReference type="VEuPathDB" id="VectorBase:SCAU004965"/>
<evidence type="ECO:0000313" key="6">
    <source>
        <dbReference type="Proteomes" id="UP000095300"/>
    </source>
</evidence>